<feature type="domain" description="Flagellin C-terminal" evidence="5">
    <location>
        <begin position="202"/>
        <end position="283"/>
    </location>
</feature>
<dbReference type="InterPro" id="IPR042187">
    <property type="entry name" value="Flagellin_C_sub2"/>
</dbReference>
<keyword evidence="6" id="KW-0966">Cell projection</keyword>
<dbReference type="Pfam" id="PF00700">
    <property type="entry name" value="Flagellin_C"/>
    <property type="match status" value="1"/>
</dbReference>
<evidence type="ECO:0000313" key="7">
    <source>
        <dbReference type="Proteomes" id="UP000295611"/>
    </source>
</evidence>
<keyword evidence="7" id="KW-1185">Reference proteome</keyword>
<dbReference type="PANTHER" id="PTHR42792:SF2">
    <property type="entry name" value="FLAGELLIN"/>
    <property type="match status" value="1"/>
</dbReference>
<evidence type="ECO:0000259" key="4">
    <source>
        <dbReference type="Pfam" id="PF00669"/>
    </source>
</evidence>
<comment type="similarity">
    <text evidence="1 3">Belongs to the bacterial flagellin family.</text>
</comment>
<keyword evidence="6" id="KW-0969">Cilium</keyword>
<dbReference type="Gene3D" id="6.10.10.10">
    <property type="entry name" value="Flagellar export chaperone, C-terminal domain"/>
    <property type="match status" value="1"/>
</dbReference>
<dbReference type="Gene3D" id="1.20.1330.10">
    <property type="entry name" value="f41 fragment of flagellin, N-terminal domain"/>
    <property type="match status" value="1"/>
</dbReference>
<dbReference type="Pfam" id="PF00669">
    <property type="entry name" value="Flagellin_N"/>
    <property type="match status" value="1"/>
</dbReference>
<evidence type="ECO:0000256" key="1">
    <source>
        <dbReference type="ARBA" id="ARBA00005709"/>
    </source>
</evidence>
<name>A0A4R7B861_9NEIS</name>
<keyword evidence="3" id="KW-0964">Secreted</keyword>
<dbReference type="OrthoDB" id="9796789at2"/>
<gene>
    <name evidence="6" type="ORF">DFP86_107143</name>
</gene>
<feature type="domain" description="Flagellin N-terminal" evidence="4">
    <location>
        <begin position="5"/>
        <end position="142"/>
    </location>
</feature>
<keyword evidence="6" id="KW-0282">Flagellum</keyword>
<dbReference type="GO" id="GO:0005576">
    <property type="term" value="C:extracellular region"/>
    <property type="evidence" value="ECO:0007669"/>
    <property type="project" value="UniProtKB-SubCell"/>
</dbReference>
<comment type="subcellular location">
    <subcellularLocation>
        <location evidence="3">Secreted</location>
    </subcellularLocation>
    <subcellularLocation>
        <location evidence="3">Bacterial flagellum</location>
    </subcellularLocation>
</comment>
<dbReference type="Proteomes" id="UP000295611">
    <property type="component" value="Unassembled WGS sequence"/>
</dbReference>
<evidence type="ECO:0000256" key="2">
    <source>
        <dbReference type="ARBA" id="ARBA00023143"/>
    </source>
</evidence>
<reference evidence="6 7" key="1">
    <citation type="submission" date="2019-03" db="EMBL/GenBank/DDBJ databases">
        <title>Genomic Encyclopedia of Type Strains, Phase III (KMG-III): the genomes of soil and plant-associated and newly described type strains.</title>
        <authorList>
            <person name="Whitman W."/>
        </authorList>
    </citation>
    <scope>NUCLEOTIDE SEQUENCE [LARGE SCALE GENOMIC DNA]</scope>
    <source>
        <strain evidence="6 7">CECT 8976</strain>
    </source>
</reference>
<dbReference type="InterPro" id="IPR001029">
    <property type="entry name" value="Flagellin_N"/>
</dbReference>
<dbReference type="AlphaFoldDB" id="A0A4R7B861"/>
<keyword evidence="2 3" id="KW-0975">Bacterial flagellum</keyword>
<evidence type="ECO:0000259" key="5">
    <source>
        <dbReference type="Pfam" id="PF00700"/>
    </source>
</evidence>
<comment type="caution">
    <text evidence="6">The sequence shown here is derived from an EMBL/GenBank/DDBJ whole genome shotgun (WGS) entry which is preliminary data.</text>
</comment>
<dbReference type="GO" id="GO:0009288">
    <property type="term" value="C:bacterial-type flagellum"/>
    <property type="evidence" value="ECO:0007669"/>
    <property type="project" value="UniProtKB-SubCell"/>
</dbReference>
<dbReference type="GO" id="GO:0005198">
    <property type="term" value="F:structural molecule activity"/>
    <property type="evidence" value="ECO:0007669"/>
    <property type="project" value="UniProtKB-UniRule"/>
</dbReference>
<accession>A0A4R7B861</accession>
<dbReference type="SUPFAM" id="SSF64518">
    <property type="entry name" value="Phase 1 flagellin"/>
    <property type="match status" value="1"/>
</dbReference>
<dbReference type="RefSeq" id="WP_133680809.1">
    <property type="nucleotide sequence ID" value="NZ_SNZP01000007.1"/>
</dbReference>
<dbReference type="PANTHER" id="PTHR42792">
    <property type="entry name" value="FLAGELLIN"/>
    <property type="match status" value="1"/>
</dbReference>
<dbReference type="EMBL" id="SNZP01000007">
    <property type="protein sequence ID" value="TDR79777.1"/>
    <property type="molecule type" value="Genomic_DNA"/>
</dbReference>
<comment type="function">
    <text evidence="3">Flagellin is the subunit protein which polymerizes to form the filaments of bacterial flagella.</text>
</comment>
<protein>
    <recommendedName>
        <fullName evidence="3">Flagellin</fullName>
    </recommendedName>
</protein>
<organism evidence="6 7">
    <name type="scientific">Paludibacterium purpuratum</name>
    <dbReference type="NCBI Taxonomy" id="1144873"/>
    <lineage>
        <taxon>Bacteria</taxon>
        <taxon>Pseudomonadati</taxon>
        <taxon>Pseudomonadota</taxon>
        <taxon>Betaproteobacteria</taxon>
        <taxon>Neisseriales</taxon>
        <taxon>Chromobacteriaceae</taxon>
        <taxon>Paludibacterium</taxon>
    </lineage>
</organism>
<dbReference type="InterPro" id="IPR046358">
    <property type="entry name" value="Flagellin_C"/>
</dbReference>
<dbReference type="InterPro" id="IPR001492">
    <property type="entry name" value="Flagellin"/>
</dbReference>
<evidence type="ECO:0000313" key="6">
    <source>
        <dbReference type="EMBL" id="TDR79777.1"/>
    </source>
</evidence>
<evidence type="ECO:0000256" key="3">
    <source>
        <dbReference type="RuleBase" id="RU362073"/>
    </source>
</evidence>
<dbReference type="PRINTS" id="PR00207">
    <property type="entry name" value="FLAGELLIN"/>
</dbReference>
<sequence>MALTVNTNTASLDAQRAHSRNQQAVNQVLAQLASGSRINSAADDPAGLAITQGLTTQVNGDQQALTNANDGISLTQTASAALGQIQQNTQQIQQLALQASNGILSNSDRQALQQQVDQLTQANSQIVQTTQFNGTALLSGNNATTFQVGPNGTANNQISLNASGLDNAPASGGLNGYNANLAATHTIDISTQANALNATSQLTQDLNTLSNTQATVGATQNSFSATINNLANTSLNTQEARSRISDTDFAAATAALAQNQILAGANIATLSQANVSQSAALTLLR</sequence>
<proteinExistence type="inferred from homology"/>